<accession>A0A3N2QY20</accession>
<reference evidence="2 3" key="1">
    <citation type="submission" date="2018-10" db="EMBL/GenBank/DDBJ databases">
        <title>Histidinibacterium lentulum gen. nov., sp. nov., a marine bacterium from the culture broth of Picochlorum sp. 122.</title>
        <authorList>
            <person name="Wang G."/>
        </authorList>
    </citation>
    <scope>NUCLEOTIDE SEQUENCE [LARGE SCALE GENOMIC DNA]</scope>
    <source>
        <strain evidence="2 3">B17</strain>
    </source>
</reference>
<gene>
    <name evidence="2" type="ORF">EAT49_12560</name>
</gene>
<dbReference type="EMBL" id="RDRB01000006">
    <property type="protein sequence ID" value="ROU00134.1"/>
    <property type="molecule type" value="Genomic_DNA"/>
</dbReference>
<protein>
    <submittedName>
        <fullName evidence="2">SDR family NAD(P)-dependent oxidoreductase</fullName>
    </submittedName>
</protein>
<sequence>MSSAPAILVTGATGKTGREVCAALARRGVVPLRGVRRPGQPEDRALDFTDPGGWDAALAGVEALFLMRPPAIADIAATLGPFVTRARAVGVRHLVFLSVAGADRLPVLPHAKVEARLAAGGQRDWTVLRPDFFAQNLEDAYLRDIREADRIYVPAGRGRIAFVDLADVGEAAAACLLDPGGHAGAAWHLTGPEAVAMGEVAGLLTEALGRRIRYVPASVPGYLRHLRRAGQPWGQAAVQTALHLGLRFGRSAEVSRDLAKVLGRPGGTMAAYVARRAEVWRRAG</sequence>
<dbReference type="InterPro" id="IPR036291">
    <property type="entry name" value="NAD(P)-bd_dom_sf"/>
</dbReference>
<dbReference type="InterPro" id="IPR016040">
    <property type="entry name" value="NAD(P)-bd_dom"/>
</dbReference>
<dbReference type="PANTHER" id="PTHR43162:SF1">
    <property type="entry name" value="PRESTALK A DIFFERENTIATION PROTEIN A"/>
    <property type="match status" value="1"/>
</dbReference>
<dbReference type="AlphaFoldDB" id="A0A3N2QY20"/>
<organism evidence="2 3">
    <name type="scientific">Histidinibacterium lentulum</name>
    <dbReference type="NCBI Taxonomy" id="2480588"/>
    <lineage>
        <taxon>Bacteria</taxon>
        <taxon>Pseudomonadati</taxon>
        <taxon>Pseudomonadota</taxon>
        <taxon>Alphaproteobacteria</taxon>
        <taxon>Rhodobacterales</taxon>
        <taxon>Paracoccaceae</taxon>
        <taxon>Histidinibacterium</taxon>
    </lineage>
</organism>
<dbReference type="Gene3D" id="3.40.50.720">
    <property type="entry name" value="NAD(P)-binding Rossmann-like Domain"/>
    <property type="match status" value="1"/>
</dbReference>
<dbReference type="OrthoDB" id="109735at2"/>
<dbReference type="Proteomes" id="UP000268016">
    <property type="component" value="Unassembled WGS sequence"/>
</dbReference>
<dbReference type="Gene3D" id="3.90.25.10">
    <property type="entry name" value="UDP-galactose 4-epimerase, domain 1"/>
    <property type="match status" value="1"/>
</dbReference>
<comment type="caution">
    <text evidence="2">The sequence shown here is derived from an EMBL/GenBank/DDBJ whole genome shotgun (WGS) entry which is preliminary data.</text>
</comment>
<keyword evidence="3" id="KW-1185">Reference proteome</keyword>
<evidence type="ECO:0000313" key="3">
    <source>
        <dbReference type="Proteomes" id="UP000268016"/>
    </source>
</evidence>
<dbReference type="PANTHER" id="PTHR43162">
    <property type="match status" value="1"/>
</dbReference>
<dbReference type="InterPro" id="IPR051604">
    <property type="entry name" value="Ergot_Alk_Oxidoreductase"/>
</dbReference>
<proteinExistence type="predicted"/>
<dbReference type="SUPFAM" id="SSF51735">
    <property type="entry name" value="NAD(P)-binding Rossmann-fold domains"/>
    <property type="match status" value="1"/>
</dbReference>
<name>A0A3N2QY20_9RHOB</name>
<evidence type="ECO:0000259" key="1">
    <source>
        <dbReference type="Pfam" id="PF13460"/>
    </source>
</evidence>
<evidence type="ECO:0000313" key="2">
    <source>
        <dbReference type="EMBL" id="ROU00134.1"/>
    </source>
</evidence>
<dbReference type="RefSeq" id="WP_123642682.1">
    <property type="nucleotide sequence ID" value="NZ_ML119086.1"/>
</dbReference>
<dbReference type="Pfam" id="PF13460">
    <property type="entry name" value="NAD_binding_10"/>
    <property type="match status" value="1"/>
</dbReference>
<feature type="domain" description="NAD(P)-binding" evidence="1">
    <location>
        <begin position="11"/>
        <end position="178"/>
    </location>
</feature>